<organism evidence="9 10">
    <name type="scientific">Collybia nuda</name>
    <dbReference type="NCBI Taxonomy" id="64659"/>
    <lineage>
        <taxon>Eukaryota</taxon>
        <taxon>Fungi</taxon>
        <taxon>Dikarya</taxon>
        <taxon>Basidiomycota</taxon>
        <taxon>Agaricomycotina</taxon>
        <taxon>Agaricomycetes</taxon>
        <taxon>Agaricomycetidae</taxon>
        <taxon>Agaricales</taxon>
        <taxon>Tricholomatineae</taxon>
        <taxon>Clitocybaceae</taxon>
        <taxon>Collybia</taxon>
    </lineage>
</organism>
<feature type="binding site" evidence="4">
    <location>
        <position position="477"/>
    </location>
    <ligand>
        <name>Zn(2+)</name>
        <dbReference type="ChEBI" id="CHEBI:29105"/>
        <note>catalytic</note>
    </ligand>
</feature>
<dbReference type="AlphaFoldDB" id="A0A9P6CDW5"/>
<feature type="domain" description="Disintegrin" evidence="7">
    <location>
        <begin position="554"/>
        <end position="642"/>
    </location>
</feature>
<dbReference type="GO" id="GO:0004222">
    <property type="term" value="F:metalloendopeptidase activity"/>
    <property type="evidence" value="ECO:0007669"/>
    <property type="project" value="InterPro"/>
</dbReference>
<keyword evidence="1" id="KW-1015">Disulfide bond</keyword>
<feature type="domain" description="Peptidase M12B" evidence="8">
    <location>
        <begin position="318"/>
        <end position="525"/>
    </location>
</feature>
<dbReference type="PROSITE" id="PS50215">
    <property type="entry name" value="ADAM_MEPRO"/>
    <property type="match status" value="1"/>
</dbReference>
<dbReference type="InterPro" id="IPR002870">
    <property type="entry name" value="Peptidase_M12B_N"/>
</dbReference>
<dbReference type="Proteomes" id="UP000807353">
    <property type="component" value="Unassembled WGS sequence"/>
</dbReference>
<keyword evidence="6" id="KW-0812">Transmembrane</keyword>
<sequence>MPFHRPDSVSITIAHSSPARPLRRLAHPSTLSLEILPRHESFQSAPISPFNKRLAPPANTLRYDDSFRLTISAFDETFHLHLRPNHHLIHPAARINYYSTNSEGQSIVTHSEPLIRETVKAYWGEVISSDHSSTRMREDAAGALHGSHPSELGWVRLMIHHQGNMENGVAPRFEGAFSAKGVVYHIMTKENYLRTKNEFDPDVAQPLDDLDSALVIWRESDVMTAEEERLVRRGESLPDNPAPATRSCGHDRLPFNTDPAQNAILQKPISPNPWYNKALGLFNNDTRHRRDDVTGNGEMGTNFINSIGSPDGCPKTQKIIYMGVAADCEYTSKFGSTDNATMQILTNWNSASALYKSTFNVSLGITEIQVQSATCPPTADPARPWNIPCSGAELDTRLSLFSQWRGDKGDDGIGLWHLMSGCPTGSEVGIAWLATLCQQDASGKAPAVTSGTAVSTAGRTEWQVVAHEIGHNFGAIHDCADGCTSTDACCPLSGTGACSANAQFIMSPVAQPGEKVFSPCSLGNICSVMAGASGGRTNTSCLVDPDLNRQTISLQMCGNGIVEKGEDCDPGKGMSSPCCDSNTCKFTNGAVCDPSSSACCTQQCSFAPATQICRPSKDQQCDTAEMCTGNSSTCPSDIVAPNGQSCGSGDLKCASGQCTSANKQCQTIGASMGLKQACPNRGDNTCQVSCQDPARANQCILLSSLLIDGSSCGYGGTCISGKCQSAGLLDTAKAWYTQNLQIAIPVTVVAGIIVLLVLWAIARAVARCCTSGRTRTASIVQDPSQIRAQHARLNSIDRHGGFPTGGGPLPGTPSFLQPAK</sequence>
<keyword evidence="10" id="KW-1185">Reference proteome</keyword>
<keyword evidence="9" id="KW-0645">Protease</keyword>
<keyword evidence="9" id="KW-0378">Hydrolase</keyword>
<dbReference type="SUPFAM" id="SSF55486">
    <property type="entry name" value="Metalloproteases ('zincins'), catalytic domain"/>
    <property type="match status" value="1"/>
</dbReference>
<dbReference type="OrthoDB" id="5951731at2759"/>
<gene>
    <name evidence="9" type="ORF">BDZ94DRAFT_1175434</name>
</gene>
<dbReference type="InterPro" id="IPR001762">
    <property type="entry name" value="Disintegrin_dom"/>
</dbReference>
<keyword evidence="6" id="KW-1133">Transmembrane helix</keyword>
<dbReference type="GO" id="GO:0046872">
    <property type="term" value="F:metal ion binding"/>
    <property type="evidence" value="ECO:0007669"/>
    <property type="project" value="UniProtKB-KW"/>
</dbReference>
<comment type="function">
    <text evidence="2">Probable zinc protease.</text>
</comment>
<feature type="transmembrane region" description="Helical" evidence="6">
    <location>
        <begin position="742"/>
        <end position="766"/>
    </location>
</feature>
<dbReference type="SUPFAM" id="SSF57552">
    <property type="entry name" value="Blood coagulation inhibitor (disintegrin)"/>
    <property type="match status" value="1"/>
</dbReference>
<feature type="binding site" evidence="4">
    <location>
        <position position="467"/>
    </location>
    <ligand>
        <name>Zn(2+)</name>
        <dbReference type="ChEBI" id="CHEBI:29105"/>
        <note>catalytic</note>
    </ligand>
</feature>
<accession>A0A9P6CDW5</accession>
<name>A0A9P6CDW5_9AGAR</name>
<dbReference type="InterPro" id="IPR024079">
    <property type="entry name" value="MetalloPept_cat_dom_sf"/>
</dbReference>
<keyword evidence="4" id="KW-0479">Metal-binding</keyword>
<protein>
    <recommendedName>
        <fullName evidence="3">Disintegrin and metalloproteinase domain-containing protein B</fullName>
    </recommendedName>
</protein>
<keyword evidence="4" id="KW-0862">Zinc</keyword>
<evidence type="ECO:0000259" key="8">
    <source>
        <dbReference type="PROSITE" id="PS50215"/>
    </source>
</evidence>
<dbReference type="Pfam" id="PF00200">
    <property type="entry name" value="Disintegrin"/>
    <property type="match status" value="1"/>
</dbReference>
<feature type="region of interest" description="Disordered" evidence="5">
    <location>
        <begin position="800"/>
        <end position="820"/>
    </location>
</feature>
<comment type="caution">
    <text evidence="9">The sequence shown here is derived from an EMBL/GenBank/DDBJ whole genome shotgun (WGS) entry which is preliminary data.</text>
</comment>
<dbReference type="EMBL" id="MU150370">
    <property type="protein sequence ID" value="KAF9457464.1"/>
    <property type="molecule type" value="Genomic_DNA"/>
</dbReference>
<evidence type="ECO:0000256" key="2">
    <source>
        <dbReference type="ARBA" id="ARBA00056552"/>
    </source>
</evidence>
<evidence type="ECO:0000256" key="5">
    <source>
        <dbReference type="SAM" id="MobiDB-lite"/>
    </source>
</evidence>
<evidence type="ECO:0000256" key="4">
    <source>
        <dbReference type="PROSITE-ProRule" id="PRU00276"/>
    </source>
</evidence>
<dbReference type="FunFam" id="4.10.70.10:FF:000003">
    <property type="entry name" value="Disintegrin and metalloproteinase domain-containing protein 17"/>
    <property type="match status" value="1"/>
</dbReference>
<dbReference type="PANTHER" id="PTHR11905">
    <property type="entry name" value="ADAM A DISINTEGRIN AND METALLOPROTEASE DOMAIN"/>
    <property type="match status" value="1"/>
</dbReference>
<keyword evidence="9" id="KW-0482">Metalloprotease</keyword>
<comment type="caution">
    <text evidence="4">Lacks conserved residue(s) required for the propagation of feature annotation.</text>
</comment>
<evidence type="ECO:0000313" key="9">
    <source>
        <dbReference type="EMBL" id="KAF9457464.1"/>
    </source>
</evidence>
<dbReference type="GO" id="GO:0006508">
    <property type="term" value="P:proteolysis"/>
    <property type="evidence" value="ECO:0007669"/>
    <property type="project" value="InterPro"/>
</dbReference>
<dbReference type="PANTHER" id="PTHR11905:SF159">
    <property type="entry name" value="ADAM METALLOPROTEASE"/>
    <property type="match status" value="1"/>
</dbReference>
<keyword evidence="6" id="KW-0472">Membrane</keyword>
<reference evidence="9" key="1">
    <citation type="submission" date="2020-11" db="EMBL/GenBank/DDBJ databases">
        <authorList>
            <consortium name="DOE Joint Genome Institute"/>
            <person name="Ahrendt S."/>
            <person name="Riley R."/>
            <person name="Andreopoulos W."/>
            <person name="Labutti K."/>
            <person name="Pangilinan J."/>
            <person name="Ruiz-Duenas F.J."/>
            <person name="Barrasa J.M."/>
            <person name="Sanchez-Garcia M."/>
            <person name="Camarero S."/>
            <person name="Miyauchi S."/>
            <person name="Serrano A."/>
            <person name="Linde D."/>
            <person name="Babiker R."/>
            <person name="Drula E."/>
            <person name="Ayuso-Fernandez I."/>
            <person name="Pacheco R."/>
            <person name="Padilla G."/>
            <person name="Ferreira P."/>
            <person name="Barriuso J."/>
            <person name="Kellner H."/>
            <person name="Castanera R."/>
            <person name="Alfaro M."/>
            <person name="Ramirez L."/>
            <person name="Pisabarro A.G."/>
            <person name="Kuo A."/>
            <person name="Tritt A."/>
            <person name="Lipzen A."/>
            <person name="He G."/>
            <person name="Yan M."/>
            <person name="Ng V."/>
            <person name="Cullen D."/>
            <person name="Martin F."/>
            <person name="Rosso M.-N."/>
            <person name="Henrissat B."/>
            <person name="Hibbett D."/>
            <person name="Martinez A.T."/>
            <person name="Grigoriev I.V."/>
        </authorList>
    </citation>
    <scope>NUCLEOTIDE SEQUENCE</scope>
    <source>
        <strain evidence="9">CBS 247.69</strain>
    </source>
</reference>
<evidence type="ECO:0000256" key="1">
    <source>
        <dbReference type="ARBA" id="ARBA00023157"/>
    </source>
</evidence>
<evidence type="ECO:0000256" key="6">
    <source>
        <dbReference type="SAM" id="Phobius"/>
    </source>
</evidence>
<evidence type="ECO:0000256" key="3">
    <source>
        <dbReference type="ARBA" id="ARBA00074021"/>
    </source>
</evidence>
<dbReference type="InterPro" id="IPR001590">
    <property type="entry name" value="Peptidase_M12B"/>
</dbReference>
<dbReference type="Gene3D" id="3.40.1620.60">
    <property type="match status" value="1"/>
</dbReference>
<evidence type="ECO:0000313" key="10">
    <source>
        <dbReference type="Proteomes" id="UP000807353"/>
    </source>
</evidence>
<dbReference type="Pfam" id="PF13688">
    <property type="entry name" value="Reprolysin_5"/>
    <property type="match status" value="1"/>
</dbReference>
<dbReference type="Gene3D" id="3.40.390.10">
    <property type="entry name" value="Collagenase (Catalytic Domain)"/>
    <property type="match status" value="1"/>
</dbReference>
<feature type="active site" evidence="4">
    <location>
        <position position="468"/>
    </location>
</feature>
<dbReference type="SMART" id="SM00050">
    <property type="entry name" value="DISIN"/>
    <property type="match status" value="1"/>
</dbReference>
<dbReference type="Pfam" id="PF01562">
    <property type="entry name" value="Pep_M12B_propep"/>
    <property type="match status" value="1"/>
</dbReference>
<dbReference type="Gene3D" id="4.10.70.10">
    <property type="entry name" value="Disintegrin domain"/>
    <property type="match status" value="1"/>
</dbReference>
<feature type="region of interest" description="Disordered" evidence="5">
    <location>
        <begin position="230"/>
        <end position="253"/>
    </location>
</feature>
<feature type="binding site" evidence="4">
    <location>
        <position position="471"/>
    </location>
    <ligand>
        <name>Zn(2+)</name>
        <dbReference type="ChEBI" id="CHEBI:29105"/>
        <note>catalytic</note>
    </ligand>
</feature>
<dbReference type="InterPro" id="IPR036436">
    <property type="entry name" value="Disintegrin_dom_sf"/>
</dbReference>
<evidence type="ECO:0000259" key="7">
    <source>
        <dbReference type="PROSITE" id="PS50214"/>
    </source>
</evidence>
<dbReference type="PROSITE" id="PS50214">
    <property type="entry name" value="DISINTEGRIN_2"/>
    <property type="match status" value="1"/>
</dbReference>
<proteinExistence type="predicted"/>